<dbReference type="EMBL" id="NWVD01000004">
    <property type="protein sequence ID" value="PCG08913.1"/>
    <property type="molecule type" value="Genomic_DNA"/>
</dbReference>
<proteinExistence type="predicted"/>
<reference evidence="1 2" key="1">
    <citation type="submission" date="2017-09" db="EMBL/GenBank/DDBJ databases">
        <title>Sphingomonas ginsenosidimutans KACC 14949, whole genome shotgun sequence.</title>
        <authorList>
            <person name="Feng G."/>
            <person name="Zhu H."/>
        </authorList>
    </citation>
    <scope>NUCLEOTIDE SEQUENCE [LARGE SCALE GENOMIC DNA]</scope>
    <source>
        <strain evidence="1 2">KACC 14949</strain>
    </source>
</reference>
<protein>
    <submittedName>
        <fullName evidence="1">Uncharacterized protein</fullName>
    </submittedName>
</protein>
<sequence>MPLLPAAVLLLAGCGGGGEGAGADAPAGRALEAEARARALVPDPANLSPVGVFGSDTDSLCALPVAGERGFRIGAGVDYGEGQRCVARGTASGSGRLAIDFGGGCAFDAVQDGTGIRFPAVLPAACDSRCDGRASLAALRVAPLSDAPAEALRSRGPDGKLLCAD</sequence>
<evidence type="ECO:0000313" key="2">
    <source>
        <dbReference type="Proteomes" id="UP000218784"/>
    </source>
</evidence>
<gene>
    <name evidence="1" type="ORF">COA17_12090</name>
</gene>
<organism evidence="1 2">
    <name type="scientific">Sphingomonas ginsenosidimutans</name>
    <dbReference type="NCBI Taxonomy" id="862134"/>
    <lineage>
        <taxon>Bacteria</taxon>
        <taxon>Pseudomonadati</taxon>
        <taxon>Pseudomonadota</taxon>
        <taxon>Alphaproteobacteria</taxon>
        <taxon>Sphingomonadales</taxon>
        <taxon>Sphingomonadaceae</taxon>
        <taxon>Sphingomonas</taxon>
    </lineage>
</organism>
<dbReference type="Proteomes" id="UP000218784">
    <property type="component" value="Unassembled WGS sequence"/>
</dbReference>
<evidence type="ECO:0000313" key="1">
    <source>
        <dbReference type="EMBL" id="PCG08913.1"/>
    </source>
</evidence>
<dbReference type="AlphaFoldDB" id="A0A2A4HY36"/>
<name>A0A2A4HY36_9SPHN</name>
<accession>A0A2A4HY36</accession>
<keyword evidence="2" id="KW-1185">Reference proteome</keyword>
<comment type="caution">
    <text evidence="1">The sequence shown here is derived from an EMBL/GenBank/DDBJ whole genome shotgun (WGS) entry which is preliminary data.</text>
</comment>